<sequence length="140" mass="15952">MDEEVEAILGNNRLEDLSWLCSLSESELDMLISLKLLVLQRAKIIGNEELAQKFDLKMLRALVLVLMEYAKEKVESLCPGLANSTAFMDCCNLLKVDVEDILSIEELKACMGYDLKKRHGKRKVRRLNHFVCGSQTPKNH</sequence>
<organism evidence="1 2">
    <name type="scientific">Ziziphus jujuba</name>
    <name type="common">Chinese jujube</name>
    <name type="synonym">Ziziphus sativa</name>
    <dbReference type="NCBI Taxonomy" id="326968"/>
    <lineage>
        <taxon>Eukaryota</taxon>
        <taxon>Viridiplantae</taxon>
        <taxon>Streptophyta</taxon>
        <taxon>Embryophyta</taxon>
        <taxon>Tracheophyta</taxon>
        <taxon>Spermatophyta</taxon>
        <taxon>Magnoliopsida</taxon>
        <taxon>eudicotyledons</taxon>
        <taxon>Gunneridae</taxon>
        <taxon>Pentapetalae</taxon>
        <taxon>rosids</taxon>
        <taxon>fabids</taxon>
        <taxon>Rosales</taxon>
        <taxon>Rhamnaceae</taxon>
        <taxon>Paliureae</taxon>
        <taxon>Ziziphus</taxon>
    </lineage>
</organism>
<dbReference type="GeneID" id="107413370"/>
<evidence type="ECO:0000313" key="2">
    <source>
        <dbReference type="RefSeq" id="XP_048325397.2"/>
    </source>
</evidence>
<evidence type="ECO:0000313" key="1">
    <source>
        <dbReference type="Proteomes" id="UP001652623"/>
    </source>
</evidence>
<dbReference type="Proteomes" id="UP001652623">
    <property type="component" value="Chromosome 8"/>
</dbReference>
<name>A0ABM3IC78_ZIZJJ</name>
<gene>
    <name evidence="2" type="primary">LOC107413370</name>
</gene>
<dbReference type="PANTHER" id="PTHR48237">
    <property type="entry name" value="GAMMA-TUBULIN COMPLEX COMPONENT"/>
    <property type="match status" value="1"/>
</dbReference>
<protein>
    <submittedName>
        <fullName evidence="2">Uncharacterized protein LOC107413370</fullName>
    </submittedName>
</protein>
<proteinExistence type="predicted"/>
<keyword evidence="1" id="KW-1185">Reference proteome</keyword>
<dbReference type="PANTHER" id="PTHR48237:SF1">
    <property type="entry name" value="SPC97_SPC98 FAMILY OF SPINDLE POLE BODY (SBP) COMPONENT"/>
    <property type="match status" value="1"/>
</dbReference>
<reference evidence="2" key="1">
    <citation type="submission" date="2025-08" db="UniProtKB">
        <authorList>
            <consortium name="RefSeq"/>
        </authorList>
    </citation>
    <scope>IDENTIFICATION</scope>
    <source>
        <tissue evidence="2">Seedling</tissue>
    </source>
</reference>
<dbReference type="RefSeq" id="XP_048325397.2">
    <property type="nucleotide sequence ID" value="XM_048469440.2"/>
</dbReference>
<accession>A0ABM3IC78</accession>